<organism evidence="2 3">
    <name type="scientific">Phyllosticta citricarpa</name>
    <dbReference type="NCBI Taxonomy" id="55181"/>
    <lineage>
        <taxon>Eukaryota</taxon>
        <taxon>Fungi</taxon>
        <taxon>Dikarya</taxon>
        <taxon>Ascomycota</taxon>
        <taxon>Pezizomycotina</taxon>
        <taxon>Dothideomycetes</taxon>
        <taxon>Dothideomycetes incertae sedis</taxon>
        <taxon>Botryosphaeriales</taxon>
        <taxon>Phyllostictaceae</taxon>
        <taxon>Phyllosticta</taxon>
    </lineage>
</organism>
<protein>
    <submittedName>
        <fullName evidence="2">Uncharacterized protein</fullName>
    </submittedName>
</protein>
<dbReference type="Proteomes" id="UP001365128">
    <property type="component" value="Unassembled WGS sequence"/>
</dbReference>
<keyword evidence="3" id="KW-1185">Reference proteome</keyword>
<sequence>MKHSGQTETKLVPVFAAFALPVTPGNTVLCSNNTITHPPEACGAVCFASGIPLTQEHRTGMQSGAHDAALSSKAAKAVDDLNDASSMIKRTRPLGLGISVCDDRALDADTLPQHHSSRHPPALQAEALSQSLSGIVEFEIRERHQWVRFDRANITPDRPASRPRQQFVPSDFAPMLLKEELRMASETRPMQPGLMTHLEKFGDYSGLKSLEKRDVVVVQSRAEDFRSTRADLVKVAGNDIGGDGTAGGTRHRRPRRGLRGARLLERRKPLEEAGVLSSSSSGYSSKSAGSVRRRRADRRRRLHSGRRQSAALAWRGRRLRREAAAH</sequence>
<feature type="compositionally biased region" description="Basic residues" evidence="1">
    <location>
        <begin position="291"/>
        <end position="306"/>
    </location>
</feature>
<comment type="caution">
    <text evidence="2">The sequence shown here is derived from an EMBL/GenBank/DDBJ whole genome shotgun (WGS) entry which is preliminary data.</text>
</comment>
<dbReference type="EMBL" id="JBBPDW010000048">
    <property type="protein sequence ID" value="KAK7532769.1"/>
    <property type="molecule type" value="Genomic_DNA"/>
</dbReference>
<feature type="compositionally biased region" description="Basic residues" evidence="1">
    <location>
        <begin position="249"/>
        <end position="259"/>
    </location>
</feature>
<gene>
    <name evidence="2" type="ORF">IWX46DRAFT_584749</name>
</gene>
<reference evidence="2 3" key="1">
    <citation type="submission" date="2024-04" db="EMBL/GenBank/DDBJ databases">
        <title>Phyllosticta paracitricarpa is synonymous to the EU quarantine fungus P. citricarpa based on phylogenomic analyses.</title>
        <authorList>
            <consortium name="Lawrence Berkeley National Laboratory"/>
            <person name="Van Ingen-Buijs V.A."/>
            <person name="Van Westerhoven A.C."/>
            <person name="Haridas S."/>
            <person name="Skiadas P."/>
            <person name="Martin F."/>
            <person name="Groenewald J.Z."/>
            <person name="Crous P.W."/>
            <person name="Seidl M.F."/>
        </authorList>
    </citation>
    <scope>NUCLEOTIDE SEQUENCE [LARGE SCALE GENOMIC DNA]</scope>
    <source>
        <strain evidence="2 3">CBS 122670</strain>
    </source>
</reference>
<evidence type="ECO:0000313" key="3">
    <source>
        <dbReference type="Proteomes" id="UP001365128"/>
    </source>
</evidence>
<name>A0ABR1LBZ7_9PEZI</name>
<feature type="compositionally biased region" description="Low complexity" evidence="1">
    <location>
        <begin position="277"/>
        <end position="290"/>
    </location>
</feature>
<evidence type="ECO:0000313" key="2">
    <source>
        <dbReference type="EMBL" id="KAK7532769.1"/>
    </source>
</evidence>
<feature type="compositionally biased region" description="Basic and acidic residues" evidence="1">
    <location>
        <begin position="262"/>
        <end position="271"/>
    </location>
</feature>
<proteinExistence type="predicted"/>
<evidence type="ECO:0000256" key="1">
    <source>
        <dbReference type="SAM" id="MobiDB-lite"/>
    </source>
</evidence>
<accession>A0ABR1LBZ7</accession>
<feature type="region of interest" description="Disordered" evidence="1">
    <location>
        <begin position="239"/>
        <end position="310"/>
    </location>
</feature>